<name>A0ABP9RF81_9PSEU</name>
<reference evidence="2" key="1">
    <citation type="journal article" date="2019" name="Int. J. Syst. Evol. Microbiol.">
        <title>The Global Catalogue of Microorganisms (GCM) 10K type strain sequencing project: providing services to taxonomists for standard genome sequencing and annotation.</title>
        <authorList>
            <consortium name="The Broad Institute Genomics Platform"/>
            <consortium name="The Broad Institute Genome Sequencing Center for Infectious Disease"/>
            <person name="Wu L."/>
            <person name="Ma J."/>
        </authorList>
    </citation>
    <scope>NUCLEOTIDE SEQUENCE [LARGE SCALE GENOMIC DNA]</scope>
    <source>
        <strain evidence="2">JCM 18303</strain>
    </source>
</reference>
<dbReference type="RefSeq" id="WP_185065672.1">
    <property type="nucleotide sequence ID" value="NZ_BAABJP010000068.1"/>
</dbReference>
<dbReference type="Gene3D" id="3.90.1140.10">
    <property type="entry name" value="Cyclic phosphodiesterase"/>
    <property type="match status" value="1"/>
</dbReference>
<comment type="caution">
    <text evidence="1">The sequence shown here is derived from an EMBL/GenBank/DDBJ whole genome shotgun (WGS) entry which is preliminary data.</text>
</comment>
<gene>
    <name evidence="1" type="ORF">GCM10023321_83550</name>
</gene>
<proteinExistence type="predicted"/>
<keyword evidence="1" id="KW-0436">Ligase</keyword>
<evidence type="ECO:0000313" key="2">
    <source>
        <dbReference type="Proteomes" id="UP001428817"/>
    </source>
</evidence>
<dbReference type="SUPFAM" id="SSF55144">
    <property type="entry name" value="LigT-like"/>
    <property type="match status" value="1"/>
</dbReference>
<dbReference type="EMBL" id="BAABJP010000068">
    <property type="protein sequence ID" value="GAA5176070.1"/>
    <property type="molecule type" value="Genomic_DNA"/>
</dbReference>
<dbReference type="GO" id="GO:0016874">
    <property type="term" value="F:ligase activity"/>
    <property type="evidence" value="ECO:0007669"/>
    <property type="project" value="UniProtKB-KW"/>
</dbReference>
<protein>
    <submittedName>
        <fullName evidence="1">2'-5' RNA ligase family protein</fullName>
    </submittedName>
</protein>
<dbReference type="Proteomes" id="UP001428817">
    <property type="component" value="Unassembled WGS sequence"/>
</dbReference>
<keyword evidence="2" id="KW-1185">Reference proteome</keyword>
<sequence length="181" mass="19475">MPELGRTALVIPVPEADPALAAVGTRYPRLARPGLPAHLTVLYPWLPAAYVDDRARRSCAALAATAEPAEAEFREIGVHPGMVFLRPADPGPVDRLIAGARTRWPELPPYGGKYPDSPAHVSLALGGMSPEEVDGVRDLVGPMLPITSRLAELWLVALGPDGWLATDRWPLGVLQDTAERR</sequence>
<dbReference type="InterPro" id="IPR009097">
    <property type="entry name" value="Cyclic_Pdiesterase"/>
</dbReference>
<evidence type="ECO:0000313" key="1">
    <source>
        <dbReference type="EMBL" id="GAA5176070.1"/>
    </source>
</evidence>
<accession>A0ABP9RF81</accession>
<organism evidence="1 2">
    <name type="scientific">Pseudonocardia eucalypti</name>
    <dbReference type="NCBI Taxonomy" id="648755"/>
    <lineage>
        <taxon>Bacteria</taxon>
        <taxon>Bacillati</taxon>
        <taxon>Actinomycetota</taxon>
        <taxon>Actinomycetes</taxon>
        <taxon>Pseudonocardiales</taxon>
        <taxon>Pseudonocardiaceae</taxon>
        <taxon>Pseudonocardia</taxon>
    </lineage>
</organism>
<dbReference type="Pfam" id="PF13563">
    <property type="entry name" value="2_5_RNA_ligase2"/>
    <property type="match status" value="1"/>
</dbReference>